<gene>
    <name evidence="1" type="ORF">UFOPK2816_00386</name>
</gene>
<protein>
    <submittedName>
        <fullName evidence="1">Unannotated protein</fullName>
    </submittedName>
</protein>
<reference evidence="1" key="1">
    <citation type="submission" date="2020-05" db="EMBL/GenBank/DDBJ databases">
        <authorList>
            <person name="Chiriac C."/>
            <person name="Salcher M."/>
            <person name="Ghai R."/>
            <person name="Kavagutti S V."/>
        </authorList>
    </citation>
    <scope>NUCLEOTIDE SEQUENCE</scope>
</reference>
<evidence type="ECO:0000313" key="1">
    <source>
        <dbReference type="EMBL" id="CAB4742678.1"/>
    </source>
</evidence>
<dbReference type="EMBL" id="CAEZZB010000028">
    <property type="protein sequence ID" value="CAB4742678.1"/>
    <property type="molecule type" value="Genomic_DNA"/>
</dbReference>
<organism evidence="1">
    <name type="scientific">freshwater metagenome</name>
    <dbReference type="NCBI Taxonomy" id="449393"/>
    <lineage>
        <taxon>unclassified sequences</taxon>
        <taxon>metagenomes</taxon>
        <taxon>ecological metagenomes</taxon>
    </lineage>
</organism>
<proteinExistence type="predicted"/>
<dbReference type="AlphaFoldDB" id="A0A6J6T6M0"/>
<name>A0A6J6T6M0_9ZZZZ</name>
<sequence>MRETPAFATTSLPALITTVKFGAAKAKFMPVAPVAAPSPTATSVPLLKRLSGY</sequence>
<accession>A0A6J6T6M0</accession>